<dbReference type="PRINTS" id="PR00081">
    <property type="entry name" value="GDHRDH"/>
</dbReference>
<dbReference type="InterPro" id="IPR002347">
    <property type="entry name" value="SDR_fam"/>
</dbReference>
<dbReference type="GO" id="GO:0005737">
    <property type="term" value="C:cytoplasm"/>
    <property type="evidence" value="ECO:0007669"/>
    <property type="project" value="TreeGrafter"/>
</dbReference>
<dbReference type="InterPro" id="IPR020904">
    <property type="entry name" value="Sc_DH/Rdtase_CS"/>
</dbReference>
<organism evidence="4 5">
    <name type="scientific">Podospora fimiseda</name>
    <dbReference type="NCBI Taxonomy" id="252190"/>
    <lineage>
        <taxon>Eukaryota</taxon>
        <taxon>Fungi</taxon>
        <taxon>Dikarya</taxon>
        <taxon>Ascomycota</taxon>
        <taxon>Pezizomycotina</taxon>
        <taxon>Sordariomycetes</taxon>
        <taxon>Sordariomycetidae</taxon>
        <taxon>Sordariales</taxon>
        <taxon>Podosporaceae</taxon>
        <taxon>Podospora</taxon>
    </lineage>
</organism>
<protein>
    <submittedName>
        <fullName evidence="4">Uncharacterized protein</fullName>
    </submittedName>
</protein>
<comment type="caution">
    <text evidence="4">The sequence shown here is derived from an EMBL/GenBank/DDBJ whole genome shotgun (WGS) entry which is preliminary data.</text>
</comment>
<dbReference type="PANTHER" id="PTHR44229">
    <property type="entry name" value="15-HYDROXYPROSTAGLANDIN DEHYDROGENASE [NAD(+)]"/>
    <property type="match status" value="1"/>
</dbReference>
<keyword evidence="5" id="KW-1185">Reference proteome</keyword>
<gene>
    <name evidence="4" type="ORF">QBC38DRAFT_516659</name>
</gene>
<dbReference type="PROSITE" id="PS00061">
    <property type="entry name" value="ADH_SHORT"/>
    <property type="match status" value="1"/>
</dbReference>
<evidence type="ECO:0000256" key="2">
    <source>
        <dbReference type="ARBA" id="ARBA00022857"/>
    </source>
</evidence>
<reference evidence="4" key="1">
    <citation type="journal article" date="2023" name="Mol. Phylogenet. Evol.">
        <title>Genome-scale phylogeny and comparative genomics of the fungal order Sordariales.</title>
        <authorList>
            <person name="Hensen N."/>
            <person name="Bonometti L."/>
            <person name="Westerberg I."/>
            <person name="Brannstrom I.O."/>
            <person name="Guillou S."/>
            <person name="Cros-Aarteil S."/>
            <person name="Calhoun S."/>
            <person name="Haridas S."/>
            <person name="Kuo A."/>
            <person name="Mondo S."/>
            <person name="Pangilinan J."/>
            <person name="Riley R."/>
            <person name="LaButti K."/>
            <person name="Andreopoulos B."/>
            <person name="Lipzen A."/>
            <person name="Chen C."/>
            <person name="Yan M."/>
            <person name="Daum C."/>
            <person name="Ng V."/>
            <person name="Clum A."/>
            <person name="Steindorff A."/>
            <person name="Ohm R.A."/>
            <person name="Martin F."/>
            <person name="Silar P."/>
            <person name="Natvig D.O."/>
            <person name="Lalanne C."/>
            <person name="Gautier V."/>
            <person name="Ament-Velasquez S.L."/>
            <person name="Kruys A."/>
            <person name="Hutchinson M.I."/>
            <person name="Powell A.J."/>
            <person name="Barry K."/>
            <person name="Miller A.N."/>
            <person name="Grigoriev I.V."/>
            <person name="Debuchy R."/>
            <person name="Gladieux P."/>
            <person name="Hiltunen Thoren M."/>
            <person name="Johannesson H."/>
        </authorList>
    </citation>
    <scope>NUCLEOTIDE SEQUENCE</scope>
    <source>
        <strain evidence="4">CBS 990.96</strain>
    </source>
</reference>
<keyword evidence="3" id="KW-0560">Oxidoreductase</keyword>
<name>A0AAN7GP08_9PEZI</name>
<dbReference type="Proteomes" id="UP001301958">
    <property type="component" value="Unassembled WGS sequence"/>
</dbReference>
<keyword evidence="2" id="KW-0521">NADP</keyword>
<reference evidence="4" key="2">
    <citation type="submission" date="2023-05" db="EMBL/GenBank/DDBJ databases">
        <authorList>
            <consortium name="Lawrence Berkeley National Laboratory"/>
            <person name="Steindorff A."/>
            <person name="Hensen N."/>
            <person name="Bonometti L."/>
            <person name="Westerberg I."/>
            <person name="Brannstrom I.O."/>
            <person name="Guillou S."/>
            <person name="Cros-Aarteil S."/>
            <person name="Calhoun S."/>
            <person name="Haridas S."/>
            <person name="Kuo A."/>
            <person name="Mondo S."/>
            <person name="Pangilinan J."/>
            <person name="Riley R."/>
            <person name="Labutti K."/>
            <person name="Andreopoulos B."/>
            <person name="Lipzen A."/>
            <person name="Chen C."/>
            <person name="Yanf M."/>
            <person name="Daum C."/>
            <person name="Ng V."/>
            <person name="Clum A."/>
            <person name="Ohm R."/>
            <person name="Martin F."/>
            <person name="Silar P."/>
            <person name="Natvig D."/>
            <person name="Lalanne C."/>
            <person name="Gautier V."/>
            <person name="Ament-Velasquez S.L."/>
            <person name="Kruys A."/>
            <person name="Hutchinson M.I."/>
            <person name="Powell A.J."/>
            <person name="Barry K."/>
            <person name="Miller A.N."/>
            <person name="Grigoriev I.V."/>
            <person name="Debuchy R."/>
            <person name="Gladieux P."/>
            <person name="Thoren M.H."/>
            <person name="Johannesson H."/>
        </authorList>
    </citation>
    <scope>NUCLEOTIDE SEQUENCE</scope>
    <source>
        <strain evidence="4">CBS 990.96</strain>
    </source>
</reference>
<accession>A0AAN7GP08</accession>
<comment type="similarity">
    <text evidence="1">Belongs to the short-chain dehydrogenases/reductases (SDR) family.</text>
</comment>
<dbReference type="AlphaFoldDB" id="A0AAN7GP08"/>
<dbReference type="SUPFAM" id="SSF51735">
    <property type="entry name" value="NAD(P)-binding Rossmann-fold domains"/>
    <property type="match status" value="1"/>
</dbReference>
<sequence length="307" mass="32965">MSEIIFSDTLATQNLRGKVVVLTGGAQGIGAATVTLLHQLGAHIFFGDLDTSKALALQSSLTSSPSPDSGTIHFLPLDVTSYSSQLSLFDLALSHHPQIDIAIQLVGVPEPPGNYFSPSHLNLTTVRDEPLPLKQNIDINLTSVILFSRIALAYLSSTPGSNKSIILTSSIAGITEAPGLFSYSSAKHGVIGLMRSLRRFTPSQFNGIRVNAICPWATDTQMLGGVKKNWEKENMPMNTPKDVAKMILQCAADETLNGKAVFVGGGRGFDTEEGIDRTLPEWMGKENAEVFLRGQEVLGLGGDWVDK</sequence>
<proteinExistence type="inferred from homology"/>
<evidence type="ECO:0000313" key="5">
    <source>
        <dbReference type="Proteomes" id="UP001301958"/>
    </source>
</evidence>
<dbReference type="InterPro" id="IPR036291">
    <property type="entry name" value="NAD(P)-bd_dom_sf"/>
</dbReference>
<evidence type="ECO:0000313" key="4">
    <source>
        <dbReference type="EMBL" id="KAK4223576.1"/>
    </source>
</evidence>
<evidence type="ECO:0000256" key="1">
    <source>
        <dbReference type="ARBA" id="ARBA00006484"/>
    </source>
</evidence>
<dbReference type="GO" id="GO:0016616">
    <property type="term" value="F:oxidoreductase activity, acting on the CH-OH group of donors, NAD or NADP as acceptor"/>
    <property type="evidence" value="ECO:0007669"/>
    <property type="project" value="TreeGrafter"/>
</dbReference>
<dbReference type="PANTHER" id="PTHR44229:SF4">
    <property type="entry name" value="15-HYDROXYPROSTAGLANDIN DEHYDROGENASE [NAD(+)]"/>
    <property type="match status" value="1"/>
</dbReference>
<dbReference type="Pfam" id="PF00106">
    <property type="entry name" value="adh_short"/>
    <property type="match status" value="1"/>
</dbReference>
<evidence type="ECO:0000256" key="3">
    <source>
        <dbReference type="ARBA" id="ARBA00023002"/>
    </source>
</evidence>
<dbReference type="EMBL" id="MU865422">
    <property type="protein sequence ID" value="KAK4223576.1"/>
    <property type="molecule type" value="Genomic_DNA"/>
</dbReference>
<dbReference type="Gene3D" id="3.40.50.720">
    <property type="entry name" value="NAD(P)-binding Rossmann-like Domain"/>
    <property type="match status" value="1"/>
</dbReference>